<evidence type="ECO:0000313" key="3">
    <source>
        <dbReference type="EMBL" id="KAK6526496.1"/>
    </source>
</evidence>
<name>A0AAV9WX27_9PEZI</name>
<dbReference type="InterPro" id="IPR012337">
    <property type="entry name" value="RNaseH-like_sf"/>
</dbReference>
<gene>
    <name evidence="3" type="ORF">TWF694_005079</name>
</gene>
<dbReference type="Proteomes" id="UP001365542">
    <property type="component" value="Unassembled WGS sequence"/>
</dbReference>
<reference evidence="3 4" key="1">
    <citation type="submission" date="2019-10" db="EMBL/GenBank/DDBJ databases">
        <authorList>
            <person name="Palmer J.M."/>
        </authorList>
    </citation>
    <scope>NUCLEOTIDE SEQUENCE [LARGE SCALE GENOMIC DNA]</scope>
    <source>
        <strain evidence="3 4">TWF694</strain>
    </source>
</reference>
<proteinExistence type="predicted"/>
<dbReference type="GO" id="GO:0008408">
    <property type="term" value="F:3'-5' exonuclease activity"/>
    <property type="evidence" value="ECO:0007669"/>
    <property type="project" value="InterPro"/>
</dbReference>
<dbReference type="EMBL" id="JAVHJO010000016">
    <property type="protein sequence ID" value="KAK6526496.1"/>
    <property type="molecule type" value="Genomic_DNA"/>
</dbReference>
<dbReference type="Pfam" id="PF01612">
    <property type="entry name" value="DNA_pol_A_exo1"/>
    <property type="match status" value="1"/>
</dbReference>
<organism evidence="3 4">
    <name type="scientific">Orbilia ellipsospora</name>
    <dbReference type="NCBI Taxonomy" id="2528407"/>
    <lineage>
        <taxon>Eukaryota</taxon>
        <taxon>Fungi</taxon>
        <taxon>Dikarya</taxon>
        <taxon>Ascomycota</taxon>
        <taxon>Pezizomycotina</taxon>
        <taxon>Orbiliomycetes</taxon>
        <taxon>Orbiliales</taxon>
        <taxon>Orbiliaceae</taxon>
        <taxon>Orbilia</taxon>
    </lineage>
</organism>
<protein>
    <recommendedName>
        <fullName evidence="2">3'-5' exonuclease domain-containing protein</fullName>
    </recommendedName>
</protein>
<dbReference type="GO" id="GO:0006139">
    <property type="term" value="P:nucleobase-containing compound metabolic process"/>
    <property type="evidence" value="ECO:0007669"/>
    <property type="project" value="InterPro"/>
</dbReference>
<keyword evidence="4" id="KW-1185">Reference proteome</keyword>
<evidence type="ECO:0000259" key="2">
    <source>
        <dbReference type="Pfam" id="PF01612"/>
    </source>
</evidence>
<feature type="region of interest" description="Disordered" evidence="1">
    <location>
        <begin position="1"/>
        <end position="23"/>
    </location>
</feature>
<dbReference type="PANTHER" id="PTHR43040:SF1">
    <property type="entry name" value="RIBONUCLEASE D"/>
    <property type="match status" value="1"/>
</dbReference>
<comment type="caution">
    <text evidence="3">The sequence shown here is derived from an EMBL/GenBank/DDBJ whole genome shotgun (WGS) entry which is preliminary data.</text>
</comment>
<feature type="compositionally biased region" description="Low complexity" evidence="1">
    <location>
        <begin position="72"/>
        <end position="86"/>
    </location>
</feature>
<accession>A0AAV9WX27</accession>
<evidence type="ECO:0000256" key="1">
    <source>
        <dbReference type="SAM" id="MobiDB-lite"/>
    </source>
</evidence>
<dbReference type="SUPFAM" id="SSF53098">
    <property type="entry name" value="Ribonuclease H-like"/>
    <property type="match status" value="1"/>
</dbReference>
<sequence>MDYIFPEGSGPPNGSNRKPNPLAASFVPQNLNTGLQTPVVENISEIENPRPLSQYKPFEHPAPSFEGQNINSGFSSPLSSPQSQPLGPINPFLQQPHQSIPQNHPPACCSHLSNTYCLHSHGYTYQNIQLPNPVPVTNWSPPPLPQGFAQPYQNIPAHRPPNIPTLNTAYPPAIMSTPPTSISTPSTPTTPAIENPWTLISAASEVATIVDLLAPLPCDPPSLYIDLEGINLSRYGTISILTIYAAPQRTTYLIDVHTLQHSAFTTPGRTNPNTTLKSLLEDPLVPVVLFDVRNDNDALVNLYQVKMAGAIDIQLMELACRAGKKRFLNGLAKVLSSYNVMSEEQAKVITAKKEAGVKLFAPEKGGSYEVFNERPLRPEIGQYCVQDVAFLKTLWSLFEVALSTPGRRWRKAQIATEVQRRLAMANDPNYNPRGREKSLGPPGWF</sequence>
<evidence type="ECO:0000313" key="4">
    <source>
        <dbReference type="Proteomes" id="UP001365542"/>
    </source>
</evidence>
<dbReference type="AlphaFoldDB" id="A0AAV9WX27"/>
<feature type="domain" description="3'-5' exonuclease" evidence="2">
    <location>
        <begin position="217"/>
        <end position="397"/>
    </location>
</feature>
<dbReference type="InterPro" id="IPR036397">
    <property type="entry name" value="RNaseH_sf"/>
</dbReference>
<feature type="region of interest" description="Disordered" evidence="1">
    <location>
        <begin position="425"/>
        <end position="445"/>
    </location>
</feature>
<dbReference type="PANTHER" id="PTHR43040">
    <property type="entry name" value="RIBONUCLEASE D"/>
    <property type="match status" value="1"/>
</dbReference>
<dbReference type="Gene3D" id="3.30.420.10">
    <property type="entry name" value="Ribonuclease H-like superfamily/Ribonuclease H"/>
    <property type="match status" value="1"/>
</dbReference>
<feature type="region of interest" description="Disordered" evidence="1">
    <location>
        <begin position="58"/>
        <end position="86"/>
    </location>
</feature>
<dbReference type="GO" id="GO:0003676">
    <property type="term" value="F:nucleic acid binding"/>
    <property type="evidence" value="ECO:0007669"/>
    <property type="project" value="InterPro"/>
</dbReference>
<dbReference type="InterPro" id="IPR002562">
    <property type="entry name" value="3'-5'_exonuclease_dom"/>
</dbReference>